<accession>A0A3B0U7C8</accession>
<name>A0A3B0U7C8_9ZZZZ</name>
<proteinExistence type="predicted"/>
<protein>
    <submittedName>
        <fullName evidence="1">Uncharacterized protein</fullName>
    </submittedName>
</protein>
<gene>
    <name evidence="1" type="ORF">MNBD_ALPHA12-359</name>
</gene>
<organism evidence="1">
    <name type="scientific">hydrothermal vent metagenome</name>
    <dbReference type="NCBI Taxonomy" id="652676"/>
    <lineage>
        <taxon>unclassified sequences</taxon>
        <taxon>metagenomes</taxon>
        <taxon>ecological metagenomes</taxon>
    </lineage>
</organism>
<dbReference type="AlphaFoldDB" id="A0A3B0U7C8"/>
<reference evidence="1" key="1">
    <citation type="submission" date="2018-06" db="EMBL/GenBank/DDBJ databases">
        <authorList>
            <person name="Zhirakovskaya E."/>
        </authorList>
    </citation>
    <scope>NUCLEOTIDE SEQUENCE</scope>
</reference>
<evidence type="ECO:0000313" key="1">
    <source>
        <dbReference type="EMBL" id="VAW21407.1"/>
    </source>
</evidence>
<dbReference type="EMBL" id="UOEO01000168">
    <property type="protein sequence ID" value="VAW21407.1"/>
    <property type="molecule type" value="Genomic_DNA"/>
</dbReference>
<sequence>MNVSTLRVTRKNELCPFKAFSSDYGGQVSWLAMSFAASFRLPGLLSQWHVKKKLIAHSCGGSHGFGP</sequence>